<dbReference type="Pfam" id="PF00069">
    <property type="entry name" value="Pkinase"/>
    <property type="match status" value="1"/>
</dbReference>
<dbReference type="GO" id="GO:0005524">
    <property type="term" value="F:ATP binding"/>
    <property type="evidence" value="ECO:0007669"/>
    <property type="project" value="UniProtKB-KW"/>
</dbReference>
<dbReference type="PROSITE" id="PS50011">
    <property type="entry name" value="PROTEIN_KINASE_DOM"/>
    <property type="match status" value="1"/>
</dbReference>
<accession>A0A498JW45</accession>
<dbReference type="GO" id="GO:0005886">
    <property type="term" value="C:plasma membrane"/>
    <property type="evidence" value="ECO:0007669"/>
    <property type="project" value="TreeGrafter"/>
</dbReference>
<dbReference type="Proteomes" id="UP000290289">
    <property type="component" value="Chromosome 5"/>
</dbReference>
<dbReference type="GO" id="GO:0004674">
    <property type="term" value="F:protein serine/threonine kinase activity"/>
    <property type="evidence" value="ECO:0007669"/>
    <property type="project" value="TreeGrafter"/>
</dbReference>
<evidence type="ECO:0000313" key="5">
    <source>
        <dbReference type="Proteomes" id="UP000290289"/>
    </source>
</evidence>
<dbReference type="GO" id="GO:0007166">
    <property type="term" value="P:cell surface receptor signaling pathway"/>
    <property type="evidence" value="ECO:0007669"/>
    <property type="project" value="InterPro"/>
</dbReference>
<dbReference type="InterPro" id="IPR000719">
    <property type="entry name" value="Prot_kinase_dom"/>
</dbReference>
<evidence type="ECO:0000256" key="2">
    <source>
        <dbReference type="ARBA" id="ARBA00022840"/>
    </source>
</evidence>
<dbReference type="Gene3D" id="3.30.200.20">
    <property type="entry name" value="Phosphorylase Kinase, domain 1"/>
    <property type="match status" value="1"/>
</dbReference>
<dbReference type="InterPro" id="IPR011009">
    <property type="entry name" value="Kinase-like_dom_sf"/>
</dbReference>
<dbReference type="PANTHER" id="PTHR27005:SF466">
    <property type="entry name" value="NON-FUNCTIONAL PSEUDOKINASE ZED1-LIKE"/>
    <property type="match status" value="1"/>
</dbReference>
<evidence type="ECO:0000259" key="3">
    <source>
        <dbReference type="PROSITE" id="PS50011"/>
    </source>
</evidence>
<evidence type="ECO:0000313" key="4">
    <source>
        <dbReference type="EMBL" id="RXH97421.1"/>
    </source>
</evidence>
<dbReference type="SUPFAM" id="SSF56112">
    <property type="entry name" value="Protein kinase-like (PK-like)"/>
    <property type="match status" value="1"/>
</dbReference>
<protein>
    <recommendedName>
        <fullName evidence="3">Protein kinase domain-containing protein</fullName>
    </recommendedName>
</protein>
<organism evidence="4 5">
    <name type="scientific">Malus domestica</name>
    <name type="common">Apple</name>
    <name type="synonym">Pyrus malus</name>
    <dbReference type="NCBI Taxonomy" id="3750"/>
    <lineage>
        <taxon>Eukaryota</taxon>
        <taxon>Viridiplantae</taxon>
        <taxon>Streptophyta</taxon>
        <taxon>Embryophyta</taxon>
        <taxon>Tracheophyta</taxon>
        <taxon>Spermatophyta</taxon>
        <taxon>Magnoliopsida</taxon>
        <taxon>eudicotyledons</taxon>
        <taxon>Gunneridae</taxon>
        <taxon>Pentapetalae</taxon>
        <taxon>rosids</taxon>
        <taxon>fabids</taxon>
        <taxon>Rosales</taxon>
        <taxon>Rosaceae</taxon>
        <taxon>Amygdaloideae</taxon>
        <taxon>Maleae</taxon>
        <taxon>Malus</taxon>
    </lineage>
</organism>
<dbReference type="PANTHER" id="PTHR27005">
    <property type="entry name" value="WALL-ASSOCIATED RECEPTOR KINASE-LIKE 21"/>
    <property type="match status" value="1"/>
</dbReference>
<comment type="caution">
    <text evidence="4">The sequence shown here is derived from an EMBL/GenBank/DDBJ whole genome shotgun (WGS) entry which is preliminary data.</text>
</comment>
<reference evidence="4 5" key="1">
    <citation type="submission" date="2018-10" db="EMBL/GenBank/DDBJ databases">
        <title>A high-quality apple genome assembly.</title>
        <authorList>
            <person name="Hu J."/>
        </authorList>
    </citation>
    <scope>NUCLEOTIDE SEQUENCE [LARGE SCALE GENOMIC DNA]</scope>
    <source>
        <strain evidence="5">cv. HFTH1</strain>
        <tissue evidence="4">Young leaf</tissue>
    </source>
</reference>
<sequence length="352" mass="40261">MPSKLVKLFSRLPFFRRKERYIESSYYKNLKKLLEDLFASGDGESHPIHCYSADDLIRATNNFHPSRIVERYSCYEIFRGFLDGRSIIVKKYPLGNGPNEDRSRSRVIRDIVISLQMSNHENVLKLLGCCLEFPIPVLVHEYVAKGVLNPDASLRGANEDQIILPWNIRLCIAKQVASAVSYLHTAFAGPIIHRDLKPSCLFLDDDYVPKLHNFSLSITIPPMESDVEDDVTGTIGYIDPVYLWSNRITEKTDVYSFGVLLLVFLTGRECWAFLGVEGIPMIPYVRGCDGRIGEIVDPKIYEEVRGNEQVQQQLHDFLELALLCIRDDIEGRPYMVDVARELIRIEEFVLAS</sequence>
<proteinExistence type="predicted"/>
<feature type="domain" description="Protein kinase" evidence="3">
    <location>
        <begin position="63"/>
        <end position="349"/>
    </location>
</feature>
<dbReference type="EMBL" id="RDQH01000331">
    <property type="protein sequence ID" value="RXH97421.1"/>
    <property type="molecule type" value="Genomic_DNA"/>
</dbReference>
<keyword evidence="2" id="KW-0067">ATP-binding</keyword>
<keyword evidence="1" id="KW-0547">Nucleotide-binding</keyword>
<gene>
    <name evidence="4" type="ORF">DVH24_007767</name>
</gene>
<dbReference type="InterPro" id="IPR045274">
    <property type="entry name" value="WAK-like"/>
</dbReference>
<evidence type="ECO:0000256" key="1">
    <source>
        <dbReference type="ARBA" id="ARBA00022741"/>
    </source>
</evidence>
<dbReference type="Gene3D" id="1.10.510.10">
    <property type="entry name" value="Transferase(Phosphotransferase) domain 1"/>
    <property type="match status" value="1"/>
</dbReference>
<name>A0A498JW45_MALDO</name>
<dbReference type="AlphaFoldDB" id="A0A498JW45"/>
<keyword evidence="5" id="KW-1185">Reference proteome</keyword>